<dbReference type="Gene3D" id="2.20.70.10">
    <property type="match status" value="1"/>
</dbReference>
<dbReference type="Pfam" id="PF00134">
    <property type="entry name" value="Cyclin_N"/>
    <property type="match status" value="1"/>
</dbReference>
<organism evidence="3">
    <name type="scientific">Helicotheca tamesis</name>
    <dbReference type="NCBI Taxonomy" id="374047"/>
    <lineage>
        <taxon>Eukaryota</taxon>
        <taxon>Sar</taxon>
        <taxon>Stramenopiles</taxon>
        <taxon>Ochrophyta</taxon>
        <taxon>Bacillariophyta</taxon>
        <taxon>Mediophyceae</taxon>
        <taxon>Lithodesmiophycidae</taxon>
        <taxon>Lithodesmiales</taxon>
        <taxon>Lithodesmiaceae</taxon>
        <taxon>Helicotheca</taxon>
    </lineage>
</organism>
<dbReference type="InterPro" id="IPR001202">
    <property type="entry name" value="WW_dom"/>
</dbReference>
<feature type="compositionally biased region" description="Low complexity" evidence="1">
    <location>
        <begin position="152"/>
        <end position="166"/>
    </location>
</feature>
<reference evidence="3" key="1">
    <citation type="submission" date="2021-01" db="EMBL/GenBank/DDBJ databases">
        <authorList>
            <person name="Corre E."/>
            <person name="Pelletier E."/>
            <person name="Niang G."/>
            <person name="Scheremetjew M."/>
            <person name="Finn R."/>
            <person name="Kale V."/>
            <person name="Holt S."/>
            <person name="Cochrane G."/>
            <person name="Meng A."/>
            <person name="Brown T."/>
            <person name="Cohen L."/>
        </authorList>
    </citation>
    <scope>NUCLEOTIDE SEQUENCE</scope>
    <source>
        <strain evidence="3">CCMP826</strain>
    </source>
</reference>
<sequence length="566" mass="63070">MNASQSRSSAERPNKQQRLWKTAVDPKSGKTYYYDAITRQTQWHKPVELASKAERAETVRKEKKQRDFFAAMESNILKSMAQGVVPGTSQAHDPEEDEDVAPLTSNVKRVSSKKIPLPRPKLVRTISAMDDTLLANLTKVETSDDESSDGLAAPSSKKSSPTSVAADIDDKTEEDRAVDQAMRISREVASGGTLDQPSAAKRPTRKMVSKSMPKPNLAKRNTCGTIYIGSTMSAPDKDASIKCVCGVFRAHLLQSVREETNQTGLVRRRLSTVKFDEYEIFNDHPGDRRPSASLERDPVARKHSFTNNGISDTPPTTLLFRTETGSGIEALSLESSLEASVPSLDDITNFYRDVFRRSQMEADCIIMSLIYVERLIKDTNGGVRPKPSNWRSILFSCMVMSSKVWDDLSMWNADFSQTCPRDVSFSLQRINELELAVLGCLKYNVKVTASEYAKYYFLLRSMLIRSGLAGEDMTNTPLNMEGVKKLEHMSANYQVNAETKEEVSKIQNRRGRSMGCLDDDILSALSKDLDSFDDSFELDYIGPSARADPDSSSKGLKASLEHFVQL</sequence>
<dbReference type="SUPFAM" id="SSF51045">
    <property type="entry name" value="WW domain"/>
    <property type="match status" value="1"/>
</dbReference>
<dbReference type="Gene3D" id="1.10.472.10">
    <property type="entry name" value="Cyclin-like"/>
    <property type="match status" value="1"/>
</dbReference>
<gene>
    <name evidence="3" type="ORF">HTAM1171_LOCUS9705</name>
</gene>
<dbReference type="EMBL" id="HBGV01015733">
    <property type="protein sequence ID" value="CAD9509141.1"/>
    <property type="molecule type" value="Transcribed_RNA"/>
</dbReference>
<dbReference type="CDD" id="cd20540">
    <property type="entry name" value="CYCLIN_CCNY_like"/>
    <property type="match status" value="1"/>
</dbReference>
<dbReference type="SUPFAM" id="SSF47954">
    <property type="entry name" value="Cyclin-like"/>
    <property type="match status" value="1"/>
</dbReference>
<dbReference type="InterPro" id="IPR036915">
    <property type="entry name" value="Cyclin-like_sf"/>
</dbReference>
<name>A0A7S2I4W4_9STRA</name>
<dbReference type="PANTHER" id="PTHR14248">
    <property type="entry name" value="CYCLIN Y, ISOFORM A"/>
    <property type="match status" value="1"/>
</dbReference>
<feature type="domain" description="WW" evidence="2">
    <location>
        <begin position="20"/>
        <end position="48"/>
    </location>
</feature>
<dbReference type="InterPro" id="IPR036020">
    <property type="entry name" value="WW_dom_sf"/>
</dbReference>
<dbReference type="CDD" id="cd00201">
    <property type="entry name" value="WW"/>
    <property type="match status" value="1"/>
</dbReference>
<evidence type="ECO:0000259" key="2">
    <source>
        <dbReference type="PROSITE" id="PS50020"/>
    </source>
</evidence>
<feature type="region of interest" description="Disordered" evidence="1">
    <location>
        <begin position="84"/>
        <end position="113"/>
    </location>
</feature>
<proteinExistence type="predicted"/>
<feature type="compositionally biased region" description="Basic and acidic residues" evidence="1">
    <location>
        <begin position="282"/>
        <end position="300"/>
    </location>
</feature>
<evidence type="ECO:0000256" key="1">
    <source>
        <dbReference type="SAM" id="MobiDB-lite"/>
    </source>
</evidence>
<dbReference type="AlphaFoldDB" id="A0A7S2I4W4"/>
<feature type="region of interest" description="Disordered" evidence="1">
    <location>
        <begin position="140"/>
        <end position="216"/>
    </location>
</feature>
<dbReference type="InterPro" id="IPR006671">
    <property type="entry name" value="Cyclin_N"/>
</dbReference>
<dbReference type="PROSITE" id="PS50020">
    <property type="entry name" value="WW_DOMAIN_2"/>
    <property type="match status" value="1"/>
</dbReference>
<dbReference type="Pfam" id="PF00397">
    <property type="entry name" value="WW"/>
    <property type="match status" value="1"/>
</dbReference>
<dbReference type="SMART" id="SM00456">
    <property type="entry name" value="WW"/>
    <property type="match status" value="1"/>
</dbReference>
<evidence type="ECO:0000313" key="3">
    <source>
        <dbReference type="EMBL" id="CAD9509141.1"/>
    </source>
</evidence>
<feature type="region of interest" description="Disordered" evidence="1">
    <location>
        <begin position="282"/>
        <end position="312"/>
    </location>
</feature>
<accession>A0A7S2I4W4</accession>
<dbReference type="PROSITE" id="PS01159">
    <property type="entry name" value="WW_DOMAIN_1"/>
    <property type="match status" value="1"/>
</dbReference>
<protein>
    <recommendedName>
        <fullName evidence="2">WW domain-containing protein</fullName>
    </recommendedName>
</protein>
<feature type="region of interest" description="Disordered" evidence="1">
    <location>
        <begin position="1"/>
        <end position="21"/>
    </location>
</feature>